<evidence type="ECO:0000259" key="1">
    <source>
        <dbReference type="PROSITE" id="PS50943"/>
    </source>
</evidence>
<dbReference type="Proteomes" id="UP000634529">
    <property type="component" value="Unassembled WGS sequence"/>
</dbReference>
<dbReference type="EMBL" id="JACYTN010000024">
    <property type="protein sequence ID" value="MBD8500517.1"/>
    <property type="molecule type" value="Genomic_DNA"/>
</dbReference>
<evidence type="ECO:0000313" key="2">
    <source>
        <dbReference type="EMBL" id="MBD8500517.1"/>
    </source>
</evidence>
<dbReference type="InterPro" id="IPR001387">
    <property type="entry name" value="Cro/C1-type_HTH"/>
</dbReference>
<reference evidence="2 3" key="1">
    <citation type="submission" date="2020-09" db="EMBL/GenBank/DDBJ databases">
        <title>Paenibacillus sp. CAU 1523 isolated from sand of Haeundae Beach.</title>
        <authorList>
            <person name="Kim W."/>
        </authorList>
    </citation>
    <scope>NUCLEOTIDE SEQUENCE [LARGE SCALE GENOMIC DNA]</scope>
    <source>
        <strain evidence="2 3">CAU 1523</strain>
    </source>
</reference>
<dbReference type="Gene3D" id="1.10.260.40">
    <property type="entry name" value="lambda repressor-like DNA-binding domains"/>
    <property type="match status" value="1"/>
</dbReference>
<accession>A0ABR9B2I6</accession>
<dbReference type="SUPFAM" id="SSF47413">
    <property type="entry name" value="lambda repressor-like DNA-binding domains"/>
    <property type="match status" value="1"/>
</dbReference>
<dbReference type="PROSITE" id="PS50943">
    <property type="entry name" value="HTH_CROC1"/>
    <property type="match status" value="1"/>
</dbReference>
<keyword evidence="3" id="KW-1185">Reference proteome</keyword>
<dbReference type="Pfam" id="PF13560">
    <property type="entry name" value="HTH_31"/>
    <property type="match status" value="1"/>
</dbReference>
<organism evidence="2 3">
    <name type="scientific">Paenibacillus arenosi</name>
    <dbReference type="NCBI Taxonomy" id="2774142"/>
    <lineage>
        <taxon>Bacteria</taxon>
        <taxon>Bacillati</taxon>
        <taxon>Bacillota</taxon>
        <taxon>Bacilli</taxon>
        <taxon>Bacillales</taxon>
        <taxon>Paenibacillaceae</taxon>
        <taxon>Paenibacillus</taxon>
    </lineage>
</organism>
<dbReference type="CDD" id="cd00093">
    <property type="entry name" value="HTH_XRE"/>
    <property type="match status" value="1"/>
</dbReference>
<sequence length="57" mass="6357">MPVTTTLTFGDLIRQHRTEAKLSLNELANLSSVNKSIISRIESGEVKRPEFKTLKAS</sequence>
<dbReference type="RefSeq" id="WP_192026806.1">
    <property type="nucleotide sequence ID" value="NZ_JACYTN010000024.1"/>
</dbReference>
<comment type="caution">
    <text evidence="2">The sequence shown here is derived from an EMBL/GenBank/DDBJ whole genome shotgun (WGS) entry which is preliminary data.</text>
</comment>
<evidence type="ECO:0000313" key="3">
    <source>
        <dbReference type="Proteomes" id="UP000634529"/>
    </source>
</evidence>
<proteinExistence type="predicted"/>
<dbReference type="InterPro" id="IPR010982">
    <property type="entry name" value="Lambda_DNA-bd_dom_sf"/>
</dbReference>
<protein>
    <submittedName>
        <fullName evidence="2">Helix-turn-helix domain-containing protein</fullName>
    </submittedName>
</protein>
<feature type="domain" description="HTH cro/C1-type" evidence="1">
    <location>
        <begin position="13"/>
        <end position="56"/>
    </location>
</feature>
<name>A0ABR9B2I6_9BACL</name>
<gene>
    <name evidence="2" type="ORF">IFO66_19715</name>
</gene>